<sequence length="434" mass="49910">MAQEYTQFPPQWRQHGTILYQRYGDPKPSDRLAMFDMDNTLMLTPSTIIGELVKGNKPWINKPAVANDLILYNPNVREMLLEEISNGRSIVVCSNQSQLFDRPEVSRLIFDRIQILLEKLDVPLYIMLAFKRDLCRKPTCGMLEFYETHLNDSIKVNRADSFYVGDAAGRRWPKEVLDANSERILALLKAEDFSDRCYMNKIGSKYRRVDANAIIANTAASSINSKFEVDFSDCDYKFALNNGLQFYTPEGYFAKLPRIELTLDFDPKLIGKSPIDIDIRDGLVILVGPPSCGKTFLCEKHLQDFIRISDSAYKSAEACLDEASKCLQRKDKVVIDSCNALESDREPYISLARNHGVKCTVIYLDVSSDFAIHFHRYRKIMKLSPQRLPSLDSIYRYYKRLEPPKESEGFDRMIHITDDTFPVEHNEVSKLHLP</sequence>
<protein>
    <submittedName>
        <fullName evidence="1">Polynucleotide kinase 3'-phosphatase, putative</fullName>
    </submittedName>
</protein>
<keyword evidence="2" id="KW-1185">Reference proteome</keyword>
<dbReference type="GeneID" id="5477454"/>
<dbReference type="Gene3D" id="3.40.50.1000">
    <property type="entry name" value="HAD superfamily/HAD-like"/>
    <property type="match status" value="1"/>
</dbReference>
<reference evidence="1 2" key="1">
    <citation type="journal article" date="2007" name="PLoS Pathog.">
        <title>Genome sequence of Babesia bovis and comparative analysis of apicomplexan hemoprotozoa.</title>
        <authorList>
            <person name="Brayton K.A."/>
            <person name="Lau A.O.T."/>
            <person name="Herndon D.R."/>
            <person name="Hannick L."/>
            <person name="Kappmeyer L.S."/>
            <person name="Berens S.J."/>
            <person name="Bidwell S.L."/>
            <person name="Brown W.C."/>
            <person name="Crabtree J."/>
            <person name="Fadrosh D."/>
            <person name="Feldblum T."/>
            <person name="Forberger H.A."/>
            <person name="Haas B.J."/>
            <person name="Howell J.M."/>
            <person name="Khouri H."/>
            <person name="Koo H."/>
            <person name="Mann D.J."/>
            <person name="Norimine J."/>
            <person name="Paulsen I.T."/>
            <person name="Radune D."/>
            <person name="Ren Q."/>
            <person name="Smith R.K. Jr."/>
            <person name="Suarez C.E."/>
            <person name="White O."/>
            <person name="Wortman J.R."/>
            <person name="Knowles D.P. Jr."/>
            <person name="McElwain T.F."/>
            <person name="Nene V.M."/>
        </authorList>
    </citation>
    <scope>NUCLEOTIDE SEQUENCE [LARGE SCALE GENOMIC DNA]</scope>
    <source>
        <strain evidence="1">T2Bo</strain>
    </source>
</reference>
<dbReference type="InParanoid" id="A7AV41"/>
<reference evidence="2" key="2">
    <citation type="journal article" date="2020" name="Data Brief">
        <title>Transcriptome dataset of Babesia bovis life stages within vertebrate and invertebrate hosts.</title>
        <authorList>
            <person name="Ueti M.W."/>
            <person name="Johnson W.C."/>
            <person name="Kappmeyer L.S."/>
            <person name="Herndon D.R."/>
            <person name="Mousel M.R."/>
            <person name="Reif K.E."/>
            <person name="Taus N.S."/>
            <person name="Ifeonu O.O."/>
            <person name="Silva J.C."/>
            <person name="Suarez C.E."/>
            <person name="Brayton K.A."/>
        </authorList>
    </citation>
    <scope>NUCLEOTIDE SEQUENCE [LARGE SCALE GENOMIC DNA]</scope>
</reference>
<dbReference type="GO" id="GO:0003690">
    <property type="term" value="F:double-stranded DNA binding"/>
    <property type="evidence" value="ECO:0007669"/>
    <property type="project" value="TreeGrafter"/>
</dbReference>
<dbReference type="OMA" id="AADWKWW"/>
<dbReference type="InterPro" id="IPR023214">
    <property type="entry name" value="HAD_sf"/>
</dbReference>
<dbReference type="GO" id="GO:0046403">
    <property type="term" value="F:polynucleotide 3'-phosphatase activity"/>
    <property type="evidence" value="ECO:0007669"/>
    <property type="project" value="TreeGrafter"/>
</dbReference>
<dbReference type="Pfam" id="PF08645">
    <property type="entry name" value="PNK3P"/>
    <property type="match status" value="1"/>
</dbReference>
<proteinExistence type="predicted"/>
<dbReference type="InterPro" id="IPR006549">
    <property type="entry name" value="HAD-SF_hydro_IIIA"/>
</dbReference>
<evidence type="ECO:0000313" key="2">
    <source>
        <dbReference type="Proteomes" id="UP000002173"/>
    </source>
</evidence>
<reference evidence="2" key="3">
    <citation type="journal article" date="2021" name="Int. J. Parasitol.">
        <title>Comparative analysis of gene expression between Babesia bovis blood stages and kinetes allowed by improved genome annotation.</title>
        <authorList>
            <person name="Ueti M.W."/>
            <person name="Johnson W.C."/>
            <person name="Kappmeyer L.S."/>
            <person name="Herndon D.R."/>
            <person name="Mousel M.R."/>
            <person name="Reif K.E."/>
            <person name="Taus N.S."/>
            <person name="Ifeonu O.O."/>
            <person name="Silva J.C."/>
            <person name="Suarez C.E."/>
            <person name="Brayton K.A."/>
        </authorList>
    </citation>
    <scope>NUCLEOTIDE SEQUENCE [LARGE SCALE GENOMIC DNA]</scope>
</reference>
<dbReference type="AlphaFoldDB" id="A7AV41"/>
<name>A7AV41_BABBO</name>
<dbReference type="FunCoup" id="A7AV41">
    <property type="interactions" value="108"/>
</dbReference>
<keyword evidence="1" id="KW-0418">Kinase</keyword>
<organism evidence="1 2">
    <name type="scientific">Babesia bovis</name>
    <dbReference type="NCBI Taxonomy" id="5865"/>
    <lineage>
        <taxon>Eukaryota</taxon>
        <taxon>Sar</taxon>
        <taxon>Alveolata</taxon>
        <taxon>Apicomplexa</taxon>
        <taxon>Aconoidasida</taxon>
        <taxon>Piroplasmida</taxon>
        <taxon>Babesiidae</taxon>
        <taxon>Babesia</taxon>
    </lineage>
</organism>
<dbReference type="STRING" id="5865.A7AV41"/>
<dbReference type="VEuPathDB" id="PiroplasmaDB:BBOV_IV000690"/>
<dbReference type="PANTHER" id="PTHR12083:SF9">
    <property type="entry name" value="BIFUNCTIONAL POLYNUCLEOTIDE PHOSPHATASE_KINASE"/>
    <property type="match status" value="1"/>
</dbReference>
<dbReference type="InterPro" id="IPR027417">
    <property type="entry name" value="P-loop_NTPase"/>
</dbReference>
<dbReference type="InterPro" id="IPR013954">
    <property type="entry name" value="PNK3P"/>
</dbReference>
<dbReference type="Pfam" id="PF13671">
    <property type="entry name" value="AAA_33"/>
    <property type="match status" value="1"/>
</dbReference>
<keyword evidence="1" id="KW-0808">Transferase</keyword>
<evidence type="ECO:0000313" key="1">
    <source>
        <dbReference type="EMBL" id="EDO05667.1"/>
    </source>
</evidence>
<comment type="caution">
    <text evidence="1">The sequence shown here is derived from an EMBL/GenBank/DDBJ whole genome shotgun (WGS) entry which is preliminary data.</text>
</comment>
<dbReference type="GO" id="GO:0006281">
    <property type="term" value="P:DNA repair"/>
    <property type="evidence" value="ECO:0007669"/>
    <property type="project" value="TreeGrafter"/>
</dbReference>
<dbReference type="PANTHER" id="PTHR12083">
    <property type="entry name" value="BIFUNCTIONAL POLYNUCLEOTIDE PHOSPHATASE/KINASE"/>
    <property type="match status" value="1"/>
</dbReference>
<dbReference type="InterPro" id="IPR036412">
    <property type="entry name" value="HAD-like_sf"/>
</dbReference>
<dbReference type="SUPFAM" id="SSF56784">
    <property type="entry name" value="HAD-like"/>
    <property type="match status" value="1"/>
</dbReference>
<dbReference type="Proteomes" id="UP000002173">
    <property type="component" value="Unassembled WGS sequence"/>
</dbReference>
<gene>
    <name evidence="1" type="ORF">BBOV_IV000690</name>
</gene>
<dbReference type="NCBIfam" id="TIGR01662">
    <property type="entry name" value="HAD-SF-IIIA"/>
    <property type="match status" value="1"/>
</dbReference>
<dbReference type="RefSeq" id="XP_001609235.1">
    <property type="nucleotide sequence ID" value="XM_001609185.1"/>
</dbReference>
<accession>A7AV41</accession>
<dbReference type="Gene3D" id="3.40.50.300">
    <property type="entry name" value="P-loop containing nucleotide triphosphate hydrolases"/>
    <property type="match status" value="1"/>
</dbReference>
<dbReference type="EMBL" id="AAXT01000004">
    <property type="protein sequence ID" value="EDO05667.1"/>
    <property type="molecule type" value="Genomic_DNA"/>
</dbReference>
<dbReference type="KEGG" id="bbo:BBOV_IV000690"/>
<dbReference type="SUPFAM" id="SSF52540">
    <property type="entry name" value="P-loop containing nucleoside triphosphate hydrolases"/>
    <property type="match status" value="1"/>
</dbReference>
<dbReference type="GO" id="GO:0046404">
    <property type="term" value="F:ATP-dependent polydeoxyribonucleotide 5'-hydroxyl-kinase activity"/>
    <property type="evidence" value="ECO:0007669"/>
    <property type="project" value="TreeGrafter"/>
</dbReference>
<dbReference type="eggNOG" id="KOG2134">
    <property type="taxonomic scope" value="Eukaryota"/>
</dbReference>